<dbReference type="STRING" id="452637.Oter_1147"/>
<dbReference type="AlphaFoldDB" id="B1ZNK1"/>
<evidence type="ECO:0000313" key="7">
    <source>
        <dbReference type="Proteomes" id="UP000007013"/>
    </source>
</evidence>
<dbReference type="Pfam" id="PF00291">
    <property type="entry name" value="PALP"/>
    <property type="match status" value="1"/>
</dbReference>
<feature type="domain" description="Tryptophan synthase beta chain-like PALP" evidence="5">
    <location>
        <begin position="21"/>
        <end position="305"/>
    </location>
</feature>
<dbReference type="RefSeq" id="WP_012373973.1">
    <property type="nucleotide sequence ID" value="NC_010571.1"/>
</dbReference>
<dbReference type="Proteomes" id="UP000007013">
    <property type="component" value="Chromosome"/>
</dbReference>
<dbReference type="GO" id="GO:0003941">
    <property type="term" value="F:L-serine ammonia-lyase activity"/>
    <property type="evidence" value="ECO:0007669"/>
    <property type="project" value="TreeGrafter"/>
</dbReference>
<dbReference type="InterPro" id="IPR036052">
    <property type="entry name" value="TrpB-like_PALP_sf"/>
</dbReference>
<dbReference type="eggNOG" id="COG1171">
    <property type="taxonomic scope" value="Bacteria"/>
</dbReference>
<comment type="similarity">
    <text evidence="2">Belongs to the serine/threonine dehydratase family.</text>
</comment>
<proteinExistence type="inferred from homology"/>
<sequence>MKKPSLTLDDVEAARARLAGCVRRTPCHLAPAIMEQTGMRVWLKRDDLQHTGSFKERGARHALLCLSAAERARGVVAASAGNHALGLAFHGATLGVKVIVVMPTVAPAVKIARCRGLGAEVVLHGRTFDDAQAFARVFAQRCGATYVHPFDDLRVIAGQGTLALEVLEQAPQLDTIVVPVGGGGLLAGVATAVKALRPDVRVIAVEPENAACFLAACVRERVAPAAVLPTLADGLAVAQVGALTYQLAASRVDDVVTVNEDELAAAIRLLARRAGVVAEGAGAAAVAAVLAGKVTGAALVLPITGRNVDARRHEQIVMAGEDEPAIAEPRAA</sequence>
<dbReference type="GO" id="GO:0004794">
    <property type="term" value="F:threonine deaminase activity"/>
    <property type="evidence" value="ECO:0007669"/>
    <property type="project" value="TreeGrafter"/>
</dbReference>
<accession>B1ZNK1</accession>
<dbReference type="GO" id="GO:0006567">
    <property type="term" value="P:L-threonine catabolic process"/>
    <property type="evidence" value="ECO:0007669"/>
    <property type="project" value="TreeGrafter"/>
</dbReference>
<dbReference type="EMBL" id="CP001032">
    <property type="protein sequence ID" value="ACB74435.1"/>
    <property type="molecule type" value="Genomic_DNA"/>
</dbReference>
<keyword evidence="3" id="KW-0663">Pyridoxal phosphate</keyword>
<reference evidence="6 7" key="1">
    <citation type="journal article" date="2011" name="J. Bacteriol.">
        <title>Genome sequence of the verrucomicrobium Opitutus terrae PB90-1, an abundant inhabitant of rice paddy soil ecosystems.</title>
        <authorList>
            <person name="van Passel M.W."/>
            <person name="Kant R."/>
            <person name="Palva A."/>
            <person name="Copeland A."/>
            <person name="Lucas S."/>
            <person name="Lapidus A."/>
            <person name="Glavina del Rio T."/>
            <person name="Pitluck S."/>
            <person name="Goltsman E."/>
            <person name="Clum A."/>
            <person name="Sun H."/>
            <person name="Schmutz J."/>
            <person name="Larimer F.W."/>
            <person name="Land M.L."/>
            <person name="Hauser L."/>
            <person name="Kyrpides N."/>
            <person name="Mikhailova N."/>
            <person name="Richardson P.P."/>
            <person name="Janssen P.H."/>
            <person name="de Vos W.M."/>
            <person name="Smidt H."/>
        </authorList>
    </citation>
    <scope>NUCLEOTIDE SEQUENCE [LARGE SCALE GENOMIC DNA]</scope>
    <source>
        <strain evidence="7">DSM 11246 / JCM 15787 / PB90-1</strain>
    </source>
</reference>
<comment type="cofactor">
    <cofactor evidence="1">
        <name>pyridoxal 5'-phosphate</name>
        <dbReference type="ChEBI" id="CHEBI:597326"/>
    </cofactor>
</comment>
<dbReference type="GO" id="GO:0006565">
    <property type="term" value="P:L-serine catabolic process"/>
    <property type="evidence" value="ECO:0007669"/>
    <property type="project" value="TreeGrafter"/>
</dbReference>
<gene>
    <name evidence="6" type="ordered locus">Oter_1147</name>
</gene>
<evidence type="ECO:0000256" key="3">
    <source>
        <dbReference type="ARBA" id="ARBA00022898"/>
    </source>
</evidence>
<evidence type="ECO:0000313" key="6">
    <source>
        <dbReference type="EMBL" id="ACB74435.1"/>
    </source>
</evidence>
<dbReference type="HOGENOM" id="CLU_021152_4_2_0"/>
<dbReference type="PANTHER" id="PTHR48078:SF19">
    <property type="entry name" value="ACT DOMAIN-CONTAINING PROTEIN"/>
    <property type="match status" value="1"/>
</dbReference>
<evidence type="ECO:0000259" key="5">
    <source>
        <dbReference type="Pfam" id="PF00291"/>
    </source>
</evidence>
<dbReference type="FunFam" id="3.40.50.1100:FF:000007">
    <property type="entry name" value="L-threonine dehydratase catabolic TdcB"/>
    <property type="match status" value="1"/>
</dbReference>
<keyword evidence="7" id="KW-1185">Reference proteome</keyword>
<dbReference type="InterPro" id="IPR050147">
    <property type="entry name" value="Ser/Thr_Dehydratase"/>
</dbReference>
<evidence type="ECO:0000256" key="1">
    <source>
        <dbReference type="ARBA" id="ARBA00001933"/>
    </source>
</evidence>
<dbReference type="InterPro" id="IPR001926">
    <property type="entry name" value="TrpB-like_PALP"/>
</dbReference>
<keyword evidence="4" id="KW-0456">Lyase</keyword>
<dbReference type="GO" id="GO:0009097">
    <property type="term" value="P:isoleucine biosynthetic process"/>
    <property type="evidence" value="ECO:0007669"/>
    <property type="project" value="TreeGrafter"/>
</dbReference>
<dbReference type="Gene3D" id="3.40.50.1100">
    <property type="match status" value="2"/>
</dbReference>
<dbReference type="SUPFAM" id="SSF53686">
    <property type="entry name" value="Tryptophan synthase beta subunit-like PLP-dependent enzymes"/>
    <property type="match status" value="1"/>
</dbReference>
<protein>
    <submittedName>
        <fullName evidence="6">Pyridoxal-5'-phosphate-dependent protein beta subunit</fullName>
    </submittedName>
</protein>
<dbReference type="OrthoDB" id="9811476at2"/>
<dbReference type="KEGG" id="ote:Oter_1147"/>
<evidence type="ECO:0000256" key="4">
    <source>
        <dbReference type="ARBA" id="ARBA00023239"/>
    </source>
</evidence>
<evidence type="ECO:0000256" key="2">
    <source>
        <dbReference type="ARBA" id="ARBA00010869"/>
    </source>
</evidence>
<dbReference type="CDD" id="cd01562">
    <property type="entry name" value="Thr-dehyd"/>
    <property type="match status" value="1"/>
</dbReference>
<organism evidence="6 7">
    <name type="scientific">Opitutus terrae (strain DSM 11246 / JCM 15787 / PB90-1)</name>
    <dbReference type="NCBI Taxonomy" id="452637"/>
    <lineage>
        <taxon>Bacteria</taxon>
        <taxon>Pseudomonadati</taxon>
        <taxon>Verrucomicrobiota</taxon>
        <taxon>Opitutia</taxon>
        <taxon>Opitutales</taxon>
        <taxon>Opitutaceae</taxon>
        <taxon>Opitutus</taxon>
    </lineage>
</organism>
<name>B1ZNK1_OPITP</name>
<dbReference type="PANTHER" id="PTHR48078">
    <property type="entry name" value="THREONINE DEHYDRATASE, MITOCHONDRIAL-RELATED"/>
    <property type="match status" value="1"/>
</dbReference>